<feature type="transmembrane region" description="Helical" evidence="1">
    <location>
        <begin position="43"/>
        <end position="65"/>
    </location>
</feature>
<protein>
    <recommendedName>
        <fullName evidence="4">Transmembrane protein</fullName>
    </recommendedName>
</protein>
<evidence type="ECO:0000313" key="3">
    <source>
        <dbReference type="Proteomes" id="UP001148838"/>
    </source>
</evidence>
<reference evidence="2 3" key="1">
    <citation type="journal article" date="2022" name="Allergy">
        <title>Genome assembly and annotation of Periplaneta americana reveal a comprehensive cockroach allergen profile.</title>
        <authorList>
            <person name="Wang L."/>
            <person name="Xiong Q."/>
            <person name="Saelim N."/>
            <person name="Wang L."/>
            <person name="Nong W."/>
            <person name="Wan A.T."/>
            <person name="Shi M."/>
            <person name="Liu X."/>
            <person name="Cao Q."/>
            <person name="Hui J.H.L."/>
            <person name="Sookrung N."/>
            <person name="Leung T.F."/>
            <person name="Tungtrongchitr A."/>
            <person name="Tsui S.K.W."/>
        </authorList>
    </citation>
    <scope>NUCLEOTIDE SEQUENCE [LARGE SCALE GENOMIC DNA]</scope>
    <source>
        <strain evidence="2">PWHHKU_190912</strain>
    </source>
</reference>
<feature type="transmembrane region" description="Helical" evidence="1">
    <location>
        <begin position="105"/>
        <end position="138"/>
    </location>
</feature>
<comment type="caution">
    <text evidence="2">The sequence shown here is derived from an EMBL/GenBank/DDBJ whole genome shotgun (WGS) entry which is preliminary data.</text>
</comment>
<keyword evidence="1" id="KW-0812">Transmembrane</keyword>
<organism evidence="2 3">
    <name type="scientific">Periplaneta americana</name>
    <name type="common">American cockroach</name>
    <name type="synonym">Blatta americana</name>
    <dbReference type="NCBI Taxonomy" id="6978"/>
    <lineage>
        <taxon>Eukaryota</taxon>
        <taxon>Metazoa</taxon>
        <taxon>Ecdysozoa</taxon>
        <taxon>Arthropoda</taxon>
        <taxon>Hexapoda</taxon>
        <taxon>Insecta</taxon>
        <taxon>Pterygota</taxon>
        <taxon>Neoptera</taxon>
        <taxon>Polyneoptera</taxon>
        <taxon>Dictyoptera</taxon>
        <taxon>Blattodea</taxon>
        <taxon>Blattoidea</taxon>
        <taxon>Blattidae</taxon>
        <taxon>Blattinae</taxon>
        <taxon>Periplaneta</taxon>
    </lineage>
</organism>
<dbReference type="Proteomes" id="UP001148838">
    <property type="component" value="Unassembled WGS sequence"/>
</dbReference>
<evidence type="ECO:0000256" key="1">
    <source>
        <dbReference type="SAM" id="Phobius"/>
    </source>
</evidence>
<gene>
    <name evidence="2" type="ORF">ANN_11759</name>
</gene>
<name>A0ABQ8T5Y5_PERAM</name>
<sequence>MLGENPQTIMANTGILLEASKEIGLEVMKQHISTSSRSSSSKVVAAEIVVVVVVVVVVGEVIVVIVEVKVIVIVITGAGSLVVVGLIAAELVLLNRIAKQAEFSLGVPVIVLLVAAVFVLVATVAVLIAAAVGVAAVSDWNTLRASTNSTHSTLSLSFDSDRLMQMKAYGTHVAFSLLFDSDRLRPCGLDASICINLSESNGWLRVGSNRIIRTSAEKGSTYRDDDEDDDNNNT</sequence>
<proteinExistence type="predicted"/>
<feature type="transmembrane region" description="Helical" evidence="1">
    <location>
        <begin position="71"/>
        <end position="93"/>
    </location>
</feature>
<evidence type="ECO:0000313" key="2">
    <source>
        <dbReference type="EMBL" id="KAJ4441899.1"/>
    </source>
</evidence>
<accession>A0ABQ8T5Y5</accession>
<dbReference type="EMBL" id="JAJSOF020000015">
    <property type="protein sequence ID" value="KAJ4441899.1"/>
    <property type="molecule type" value="Genomic_DNA"/>
</dbReference>
<keyword evidence="3" id="KW-1185">Reference proteome</keyword>
<evidence type="ECO:0008006" key="4">
    <source>
        <dbReference type="Google" id="ProtNLM"/>
    </source>
</evidence>
<keyword evidence="1" id="KW-0472">Membrane</keyword>
<keyword evidence="1" id="KW-1133">Transmembrane helix</keyword>